<evidence type="ECO:0000313" key="2">
    <source>
        <dbReference type="EMBL" id="CAD8176285.1"/>
    </source>
</evidence>
<gene>
    <name evidence="2" type="ORF">POCTA_138.1.T0670009</name>
</gene>
<protein>
    <submittedName>
        <fullName evidence="2">Uncharacterized protein</fullName>
    </submittedName>
</protein>
<evidence type="ECO:0000256" key="1">
    <source>
        <dbReference type="SAM" id="Phobius"/>
    </source>
</evidence>
<keyword evidence="3" id="KW-1185">Reference proteome</keyword>
<keyword evidence="1" id="KW-1133">Transmembrane helix</keyword>
<evidence type="ECO:0000313" key="3">
    <source>
        <dbReference type="Proteomes" id="UP000683925"/>
    </source>
</evidence>
<dbReference type="EMBL" id="CAJJDP010000066">
    <property type="protein sequence ID" value="CAD8176285.1"/>
    <property type="molecule type" value="Genomic_DNA"/>
</dbReference>
<dbReference type="Proteomes" id="UP000683925">
    <property type="component" value="Unassembled WGS sequence"/>
</dbReference>
<dbReference type="AlphaFoldDB" id="A0A8S1VJ52"/>
<comment type="caution">
    <text evidence="2">The sequence shown here is derived from an EMBL/GenBank/DDBJ whole genome shotgun (WGS) entry which is preliminary data.</text>
</comment>
<sequence>MKDTMQWLLNQDYLEVLQVTKILWKNQKKYKLIKKFLVSMIYWISFLMVVHLPKLTDLCQRYLRYCQVRIIKKIQ</sequence>
<keyword evidence="1" id="KW-0812">Transmembrane</keyword>
<organism evidence="2 3">
    <name type="scientific">Paramecium octaurelia</name>
    <dbReference type="NCBI Taxonomy" id="43137"/>
    <lineage>
        <taxon>Eukaryota</taxon>
        <taxon>Sar</taxon>
        <taxon>Alveolata</taxon>
        <taxon>Ciliophora</taxon>
        <taxon>Intramacronucleata</taxon>
        <taxon>Oligohymenophorea</taxon>
        <taxon>Peniculida</taxon>
        <taxon>Parameciidae</taxon>
        <taxon>Paramecium</taxon>
    </lineage>
</organism>
<proteinExistence type="predicted"/>
<feature type="transmembrane region" description="Helical" evidence="1">
    <location>
        <begin position="32"/>
        <end position="52"/>
    </location>
</feature>
<keyword evidence="1" id="KW-0472">Membrane</keyword>
<reference evidence="2" key="1">
    <citation type="submission" date="2021-01" db="EMBL/GenBank/DDBJ databases">
        <authorList>
            <consortium name="Genoscope - CEA"/>
            <person name="William W."/>
        </authorList>
    </citation>
    <scope>NUCLEOTIDE SEQUENCE</scope>
</reference>
<name>A0A8S1VJ52_PAROT</name>
<accession>A0A8S1VJ52</accession>